<dbReference type="PROSITE" id="PS01225">
    <property type="entry name" value="CTCK_2"/>
    <property type="match status" value="1"/>
</dbReference>
<dbReference type="InterPro" id="IPR050780">
    <property type="entry name" value="Mucin_vWF_Thrombospondin_sf"/>
</dbReference>
<dbReference type="Gene3D" id="2.10.90.10">
    <property type="entry name" value="Cystine-knot cytokines"/>
    <property type="match status" value="1"/>
</dbReference>
<reference evidence="6" key="1">
    <citation type="submission" date="2025-08" db="UniProtKB">
        <authorList>
            <consortium name="Ensembl"/>
        </authorList>
    </citation>
    <scope>IDENTIFICATION</scope>
</reference>
<dbReference type="PROSITE" id="PS01185">
    <property type="entry name" value="CTCK_1"/>
    <property type="match status" value="1"/>
</dbReference>
<evidence type="ECO:0000313" key="7">
    <source>
        <dbReference type="Proteomes" id="UP000694621"/>
    </source>
</evidence>
<accession>A0A8B9HT90</accession>
<comment type="subcellular location">
    <subcellularLocation>
        <location evidence="1">Secreted</location>
    </subcellularLocation>
</comment>
<dbReference type="Pfam" id="PF00007">
    <property type="entry name" value="Cys_knot"/>
    <property type="match status" value="1"/>
</dbReference>
<dbReference type="InterPro" id="IPR029034">
    <property type="entry name" value="Cystine-knot_cytokine"/>
</dbReference>
<evidence type="ECO:0000259" key="5">
    <source>
        <dbReference type="PROSITE" id="PS01225"/>
    </source>
</evidence>
<evidence type="ECO:0000256" key="2">
    <source>
        <dbReference type="ARBA" id="ARBA00022525"/>
    </source>
</evidence>
<evidence type="ECO:0000256" key="4">
    <source>
        <dbReference type="PROSITE-ProRule" id="PRU00039"/>
    </source>
</evidence>
<dbReference type="Ensembl" id="ENSAMXT00005018836.1">
    <property type="protein sequence ID" value="ENSAMXP00005017049.1"/>
    <property type="gene ID" value="ENSAMXG00005008909.1"/>
</dbReference>
<dbReference type="PANTHER" id="PTHR11339:SF408">
    <property type="entry name" value="MUCIN-5B"/>
    <property type="match status" value="1"/>
</dbReference>
<evidence type="ECO:0000313" key="6">
    <source>
        <dbReference type="Ensembl" id="ENSAMXP00005017049.1"/>
    </source>
</evidence>
<dbReference type="GO" id="GO:0005615">
    <property type="term" value="C:extracellular space"/>
    <property type="evidence" value="ECO:0007669"/>
    <property type="project" value="TreeGrafter"/>
</dbReference>
<comment type="caution">
    <text evidence="4">Lacks conserved residue(s) required for the propagation of feature annotation.</text>
</comment>
<dbReference type="InterPro" id="IPR006207">
    <property type="entry name" value="Cys_knot_C"/>
</dbReference>
<evidence type="ECO:0000256" key="3">
    <source>
        <dbReference type="ARBA" id="ARBA00023157"/>
    </source>
</evidence>
<name>A0A8B9HT90_ASTMX</name>
<dbReference type="Proteomes" id="UP000694621">
    <property type="component" value="Unplaced"/>
</dbReference>
<keyword evidence="2" id="KW-0964">Secreted</keyword>
<dbReference type="AlphaFoldDB" id="A0A8B9HT90"/>
<feature type="disulfide bond" evidence="4">
    <location>
        <begin position="72"/>
        <end position="126"/>
    </location>
</feature>
<dbReference type="PANTHER" id="PTHR11339">
    <property type="entry name" value="EXTRACELLULAR MATRIX GLYCOPROTEIN RELATED"/>
    <property type="match status" value="1"/>
</dbReference>
<dbReference type="GO" id="GO:0031012">
    <property type="term" value="C:extracellular matrix"/>
    <property type="evidence" value="ECO:0007669"/>
    <property type="project" value="TreeGrafter"/>
</dbReference>
<dbReference type="InterPro" id="IPR006208">
    <property type="entry name" value="Glyco_hormone_CN"/>
</dbReference>
<organism evidence="6 7">
    <name type="scientific">Astyanax mexicanus</name>
    <name type="common">Blind cave fish</name>
    <name type="synonym">Astyanax fasciatus mexicanus</name>
    <dbReference type="NCBI Taxonomy" id="7994"/>
    <lineage>
        <taxon>Eukaryota</taxon>
        <taxon>Metazoa</taxon>
        <taxon>Chordata</taxon>
        <taxon>Craniata</taxon>
        <taxon>Vertebrata</taxon>
        <taxon>Euteleostomi</taxon>
        <taxon>Actinopterygii</taxon>
        <taxon>Neopterygii</taxon>
        <taxon>Teleostei</taxon>
        <taxon>Ostariophysi</taxon>
        <taxon>Characiformes</taxon>
        <taxon>Characoidei</taxon>
        <taxon>Acestrorhamphidae</taxon>
        <taxon>Acestrorhamphinae</taxon>
        <taxon>Astyanax</taxon>
    </lineage>
</organism>
<keyword evidence="3 4" id="KW-1015">Disulfide bond</keyword>
<protein>
    <recommendedName>
        <fullName evidence="5">CTCK domain-containing protein</fullName>
    </recommendedName>
</protein>
<feature type="domain" description="CTCK" evidence="5">
    <location>
        <begin position="47"/>
        <end position="134"/>
    </location>
</feature>
<sequence>MKIGTQFIVIEAKLVCPPINEDDCIPGTIVVGLDGCCITCINKTDHCGVSKTSTYLESNGCKTANLVEMTTCKGSCTTSSMYSVQARTIQHSCSCCREMVTSQRQAELICPDGKKVVHTYLYIEKCGCLETECAETASVRQRRRRR</sequence>
<feature type="disulfide bond" evidence="4">
    <location>
        <begin position="76"/>
        <end position="128"/>
    </location>
</feature>
<evidence type="ECO:0000256" key="1">
    <source>
        <dbReference type="ARBA" id="ARBA00004613"/>
    </source>
</evidence>
<feature type="disulfide bond" evidence="4">
    <location>
        <begin position="61"/>
        <end position="110"/>
    </location>
</feature>
<proteinExistence type="predicted"/>
<dbReference type="SMART" id="SM00041">
    <property type="entry name" value="CT"/>
    <property type="match status" value="1"/>
</dbReference>